<dbReference type="PANTHER" id="PTHR30055">
    <property type="entry name" value="HTH-TYPE TRANSCRIPTIONAL REGULATOR RUTR"/>
    <property type="match status" value="1"/>
</dbReference>
<keyword evidence="1 2" id="KW-0238">DNA-binding</keyword>
<comment type="caution">
    <text evidence="4">The sequence shown here is derived from an EMBL/GenBank/DDBJ whole genome shotgun (WGS) entry which is preliminary data.</text>
</comment>
<gene>
    <name evidence="4" type="ORF">SANT12839_098060</name>
</gene>
<feature type="domain" description="HTH tetR-type" evidence="3">
    <location>
        <begin position="17"/>
        <end position="78"/>
    </location>
</feature>
<dbReference type="Gene3D" id="1.10.357.10">
    <property type="entry name" value="Tetracycline Repressor, domain 2"/>
    <property type="match status" value="1"/>
</dbReference>
<evidence type="ECO:0000256" key="1">
    <source>
        <dbReference type="ARBA" id="ARBA00023125"/>
    </source>
</evidence>
<dbReference type="PANTHER" id="PTHR30055:SF184">
    <property type="entry name" value="HTH-TYPE TRANSCRIPTIONAL REGULATOR ETHR"/>
    <property type="match status" value="1"/>
</dbReference>
<dbReference type="AlphaFoldDB" id="A0A4D4KL76"/>
<proteinExistence type="predicted"/>
<dbReference type="EMBL" id="BJHV01000001">
    <property type="protein sequence ID" value="GDY48924.1"/>
    <property type="molecule type" value="Genomic_DNA"/>
</dbReference>
<dbReference type="RefSeq" id="WP_137969660.1">
    <property type="nucleotide sequence ID" value="NZ_BJHV01000001.1"/>
</dbReference>
<dbReference type="Pfam" id="PF00440">
    <property type="entry name" value="TetR_N"/>
    <property type="match status" value="1"/>
</dbReference>
<evidence type="ECO:0000256" key="2">
    <source>
        <dbReference type="PROSITE-ProRule" id="PRU00335"/>
    </source>
</evidence>
<dbReference type="Proteomes" id="UP000299290">
    <property type="component" value="Unassembled WGS sequence"/>
</dbReference>
<dbReference type="InterPro" id="IPR009057">
    <property type="entry name" value="Homeodomain-like_sf"/>
</dbReference>
<dbReference type="SUPFAM" id="SSF46689">
    <property type="entry name" value="Homeodomain-like"/>
    <property type="match status" value="1"/>
</dbReference>
<dbReference type="InterPro" id="IPR050109">
    <property type="entry name" value="HTH-type_TetR-like_transc_reg"/>
</dbReference>
<dbReference type="GO" id="GO:0003700">
    <property type="term" value="F:DNA-binding transcription factor activity"/>
    <property type="evidence" value="ECO:0007669"/>
    <property type="project" value="TreeGrafter"/>
</dbReference>
<dbReference type="InterPro" id="IPR001647">
    <property type="entry name" value="HTH_TetR"/>
</dbReference>
<name>A0A4D4KL76_9ACTN</name>
<keyword evidence="5" id="KW-1185">Reference proteome</keyword>
<feature type="DNA-binding region" description="H-T-H motif" evidence="2">
    <location>
        <begin position="41"/>
        <end position="60"/>
    </location>
</feature>
<accession>A0A4D4KL76</accession>
<evidence type="ECO:0000313" key="4">
    <source>
        <dbReference type="EMBL" id="GDY48924.1"/>
    </source>
</evidence>
<dbReference type="PROSITE" id="PS50977">
    <property type="entry name" value="HTH_TETR_2"/>
    <property type="match status" value="1"/>
</dbReference>
<evidence type="ECO:0000259" key="3">
    <source>
        <dbReference type="PROSITE" id="PS50977"/>
    </source>
</evidence>
<evidence type="ECO:0000313" key="5">
    <source>
        <dbReference type="Proteomes" id="UP000299290"/>
    </source>
</evidence>
<protein>
    <recommendedName>
        <fullName evidence="3">HTH tetR-type domain-containing protein</fullName>
    </recommendedName>
</protein>
<dbReference type="SUPFAM" id="SSF48498">
    <property type="entry name" value="Tetracyclin repressor-like, C-terminal domain"/>
    <property type="match status" value="1"/>
</dbReference>
<reference evidence="4 5" key="1">
    <citation type="journal article" date="2020" name="Int. J. Syst. Evol. Microbiol.">
        <title>Reclassification of Streptomyces castelarensis and Streptomyces sporoclivatus as later heterotypic synonyms of Streptomyces antimycoticus.</title>
        <authorList>
            <person name="Komaki H."/>
            <person name="Tamura T."/>
        </authorList>
    </citation>
    <scope>NUCLEOTIDE SEQUENCE [LARGE SCALE GENOMIC DNA]</scope>
    <source>
        <strain evidence="4 5">NBRC 12839</strain>
    </source>
</reference>
<dbReference type="Gene3D" id="1.10.10.60">
    <property type="entry name" value="Homeodomain-like"/>
    <property type="match status" value="1"/>
</dbReference>
<organism evidence="4 5">
    <name type="scientific">Streptomyces antimycoticus</name>
    <dbReference type="NCBI Taxonomy" id="68175"/>
    <lineage>
        <taxon>Bacteria</taxon>
        <taxon>Bacillati</taxon>
        <taxon>Actinomycetota</taxon>
        <taxon>Actinomycetes</taxon>
        <taxon>Kitasatosporales</taxon>
        <taxon>Streptomycetaceae</taxon>
        <taxon>Streptomyces</taxon>
        <taxon>Streptomyces violaceusniger group</taxon>
    </lineage>
</organism>
<sequence length="220" mass="24399">MRPVTRRQADHYAARSATTRAQVMSALERLLDSGEAFSDITVQQLLEKAGVSRATFYAHFQSKSDVLVRLTDDLRESLLTLARQWDPAAGEDGADRFARFFEEVIRIHRAHQGVITAVREAASYDSAVSDFYTANLESFEETTLRTILSEQAAGSATADLDAVSASRIIAWGGAQAIAHHIQVDDGSRDAVFARELARIWWHGAYRRPPEPNNVRGPIES</sequence>
<dbReference type="GO" id="GO:0000976">
    <property type="term" value="F:transcription cis-regulatory region binding"/>
    <property type="evidence" value="ECO:0007669"/>
    <property type="project" value="TreeGrafter"/>
</dbReference>
<dbReference type="InterPro" id="IPR036271">
    <property type="entry name" value="Tet_transcr_reg_TetR-rel_C_sf"/>
</dbReference>